<dbReference type="InterPro" id="IPR029058">
    <property type="entry name" value="AB_hydrolase_fold"/>
</dbReference>
<dbReference type="Pfam" id="PF06259">
    <property type="entry name" value="Abhydrolase_8"/>
    <property type="match status" value="1"/>
</dbReference>
<evidence type="ECO:0000313" key="3">
    <source>
        <dbReference type="EMBL" id="QBR93940.1"/>
    </source>
</evidence>
<gene>
    <name evidence="3" type="ORF">EXE57_17860</name>
</gene>
<dbReference type="OrthoDB" id="3259161at2"/>
<accession>A0A4P7GP95</accession>
<feature type="domain" description="DUF1023" evidence="2">
    <location>
        <begin position="149"/>
        <end position="313"/>
    </location>
</feature>
<dbReference type="EMBL" id="CP038267">
    <property type="protein sequence ID" value="QBR93940.1"/>
    <property type="molecule type" value="Genomic_DNA"/>
</dbReference>
<evidence type="ECO:0000256" key="1">
    <source>
        <dbReference type="SAM" id="MobiDB-lite"/>
    </source>
</evidence>
<dbReference type="KEGG" id="noy:EXE57_17860"/>
<feature type="region of interest" description="Disordered" evidence="1">
    <location>
        <begin position="374"/>
        <end position="405"/>
    </location>
</feature>
<reference evidence="3 4" key="1">
    <citation type="submission" date="2019-03" db="EMBL/GenBank/DDBJ databases">
        <title>Three New Species of Nocardioides, Nocardioides euryhalodurans sp. nov., Nocardioides seonyuensis sp. nov. and Nocardioides eburneoflavus sp. nov., Iolated from Soil.</title>
        <authorList>
            <person name="Roh S.G."/>
            <person name="Lee C."/>
            <person name="Kim M.-K."/>
            <person name="Kim S.B."/>
        </authorList>
    </citation>
    <scope>NUCLEOTIDE SEQUENCE [LARGE SCALE GENOMIC DNA]</scope>
    <source>
        <strain evidence="3 4">MMS17-SY117</strain>
    </source>
</reference>
<dbReference type="Proteomes" id="UP000294894">
    <property type="component" value="Chromosome"/>
</dbReference>
<proteinExistence type="predicted"/>
<name>A0A4P7GP95_9ACTN</name>
<evidence type="ECO:0000313" key="4">
    <source>
        <dbReference type="Proteomes" id="UP000294894"/>
    </source>
</evidence>
<protein>
    <recommendedName>
        <fullName evidence="2">DUF1023 domain-containing protein</fullName>
    </recommendedName>
</protein>
<evidence type="ECO:0000259" key="2">
    <source>
        <dbReference type="Pfam" id="PF06259"/>
    </source>
</evidence>
<keyword evidence="4" id="KW-1185">Reference proteome</keyword>
<dbReference type="RefSeq" id="WP_135079861.1">
    <property type="nucleotide sequence ID" value="NZ_CP038267.1"/>
</dbReference>
<dbReference type="SUPFAM" id="SSF53474">
    <property type="entry name" value="alpha/beta-Hydrolases"/>
    <property type="match status" value="1"/>
</dbReference>
<organism evidence="3 4">
    <name type="scientific">Nocardioides euryhalodurans</name>
    <dbReference type="NCBI Taxonomy" id="2518370"/>
    <lineage>
        <taxon>Bacteria</taxon>
        <taxon>Bacillati</taxon>
        <taxon>Actinomycetota</taxon>
        <taxon>Actinomycetes</taxon>
        <taxon>Propionibacteriales</taxon>
        <taxon>Nocardioidaceae</taxon>
        <taxon>Nocardioides</taxon>
    </lineage>
</organism>
<dbReference type="AlphaFoldDB" id="A0A4P7GP95"/>
<sequence>MSPPAAGVHELADRLREVAEVLDRAVGDAGPGPDWCGAAAAAYAVASAALRRRVAGVAAVLEELAGRLVADASTVPVVAAALVQDLLHARLLLAVERDLAAPGEPARADHAAALRDALARIEATVDPVTGRPVEGHLLAYEPTAFGGDGAVTVAVGDPATADDVAVVVPGLGADASSAPREVARALRLHEAARFLDPHDGNATVAWIGYDAPDGPVEALTERRAVAGGERLAEDLDDLLTARPAGPAHLTVLGHSYGSTTAALGAYGPGLAADDLVLVGSPGAGGPVDRAADTGLDPDRVWVARNSHDPVAALGAAGPLGLGDDPATEEWGGRRIRAESTEPADARDAHTAYFDHDGESLHHLALVVAGRHGEVEGAEPVRGSGLWAHDPELDRDPASPPTRPVR</sequence>
<dbReference type="InterPro" id="IPR010427">
    <property type="entry name" value="DUF1023"/>
</dbReference>